<keyword evidence="3" id="KW-1003">Cell membrane</keyword>
<dbReference type="Gene3D" id="3.30.1330.60">
    <property type="entry name" value="OmpA-like domain"/>
    <property type="match status" value="1"/>
</dbReference>
<accession>A0A6N6VVG5</accession>
<dbReference type="GO" id="GO:0005886">
    <property type="term" value="C:plasma membrane"/>
    <property type="evidence" value="ECO:0007669"/>
    <property type="project" value="UniProtKB-SubCell"/>
</dbReference>
<evidence type="ECO:0000256" key="6">
    <source>
        <dbReference type="ARBA" id="ARBA00023136"/>
    </source>
</evidence>
<feature type="transmembrane region" description="Helical" evidence="9">
    <location>
        <begin position="16"/>
        <end position="38"/>
    </location>
</feature>
<comment type="subcellular location">
    <subcellularLocation>
        <location evidence="1">Cell membrane</location>
        <topology evidence="1">Single-pass membrane protein</topology>
    </subcellularLocation>
</comment>
<evidence type="ECO:0000256" key="7">
    <source>
        <dbReference type="PROSITE-ProRule" id="PRU00473"/>
    </source>
</evidence>
<dbReference type="OrthoDB" id="5291291at2"/>
<evidence type="ECO:0000256" key="8">
    <source>
        <dbReference type="SAM" id="MobiDB-lite"/>
    </source>
</evidence>
<dbReference type="PROSITE" id="PS51123">
    <property type="entry name" value="OMPA_2"/>
    <property type="match status" value="1"/>
</dbReference>
<sequence length="283" mass="31921">MPKKKKCPEFENHERWLVAFADMMTLLFALFVVLYAIAVVNTSKVKQVTESMQVAFGIKEEVPKEDGTIPRGPNSMESIFKYVKGNTSREQLLQRIIRERAAIIAAQAKAIEQKLSERLYGAKQFPDSAQKPADRVIYVARDPDGIRITLLSRVLFNPGSYELKPETKTLLKGVADVLKGIGRLIRVEGHTDNIAFERNGLTNWELSCLRATAVTKFFIETGNFKKGAIYPAGFGDTRPIAENDTPEDRALNRRVDLKILYDNPDDYIPPDEQLSNGEKTDKE</sequence>
<dbReference type="AlphaFoldDB" id="A0A6N6VVG5"/>
<keyword evidence="6 7" id="KW-0472">Membrane</keyword>
<dbReference type="EMBL" id="WFLM01000003">
    <property type="protein sequence ID" value="KAB8039204.1"/>
    <property type="molecule type" value="Genomic_DNA"/>
</dbReference>
<dbReference type="Proteomes" id="UP000437748">
    <property type="component" value="Unassembled WGS sequence"/>
</dbReference>
<dbReference type="Pfam" id="PF13677">
    <property type="entry name" value="MotB_plug"/>
    <property type="match status" value="1"/>
</dbReference>
<dbReference type="Pfam" id="PF00691">
    <property type="entry name" value="OmpA"/>
    <property type="match status" value="1"/>
</dbReference>
<dbReference type="InterPro" id="IPR050330">
    <property type="entry name" value="Bact_OuterMem_StrucFunc"/>
</dbReference>
<comment type="similarity">
    <text evidence="2">Belongs to the MotB family.</text>
</comment>
<evidence type="ECO:0000256" key="3">
    <source>
        <dbReference type="ARBA" id="ARBA00022475"/>
    </source>
</evidence>
<evidence type="ECO:0000313" key="11">
    <source>
        <dbReference type="EMBL" id="KAB8039204.1"/>
    </source>
</evidence>
<dbReference type="RefSeq" id="WP_153420603.1">
    <property type="nucleotide sequence ID" value="NZ_WFLM01000003.1"/>
</dbReference>
<evidence type="ECO:0000259" key="10">
    <source>
        <dbReference type="PROSITE" id="PS51123"/>
    </source>
</evidence>
<evidence type="ECO:0000256" key="5">
    <source>
        <dbReference type="ARBA" id="ARBA00022989"/>
    </source>
</evidence>
<dbReference type="PANTHER" id="PTHR30329">
    <property type="entry name" value="STATOR ELEMENT OF FLAGELLAR MOTOR COMPLEX"/>
    <property type="match status" value="1"/>
</dbReference>
<keyword evidence="5 9" id="KW-1133">Transmembrane helix</keyword>
<name>A0A6N6VVG5_9BACT</name>
<dbReference type="InterPro" id="IPR006665">
    <property type="entry name" value="OmpA-like"/>
</dbReference>
<protein>
    <submittedName>
        <fullName evidence="11">OmpA family protein</fullName>
    </submittedName>
</protein>
<evidence type="ECO:0000256" key="9">
    <source>
        <dbReference type="SAM" id="Phobius"/>
    </source>
</evidence>
<keyword evidence="12" id="KW-1185">Reference proteome</keyword>
<dbReference type="CDD" id="cd07185">
    <property type="entry name" value="OmpA_C-like"/>
    <property type="match status" value="1"/>
</dbReference>
<dbReference type="SUPFAM" id="SSF103088">
    <property type="entry name" value="OmpA-like"/>
    <property type="match status" value="1"/>
</dbReference>
<evidence type="ECO:0000256" key="2">
    <source>
        <dbReference type="ARBA" id="ARBA00008914"/>
    </source>
</evidence>
<reference evidence="11 12" key="1">
    <citation type="submission" date="2019-10" db="EMBL/GenBank/DDBJ databases">
        <title>New species of Slilvanegrellaceae.</title>
        <authorList>
            <person name="Pitt A."/>
            <person name="Hahn M.W."/>
        </authorList>
    </citation>
    <scope>NUCLEOTIDE SEQUENCE [LARGE SCALE GENOMIC DNA]</scope>
    <source>
        <strain evidence="11 12">SP-Ram-0.45-NSY-1</strain>
    </source>
</reference>
<keyword evidence="4 9" id="KW-0812">Transmembrane</keyword>
<organism evidence="11 12">
    <name type="scientific">Silvanigrella paludirubra</name>
    <dbReference type="NCBI Taxonomy" id="2499159"/>
    <lineage>
        <taxon>Bacteria</taxon>
        <taxon>Pseudomonadati</taxon>
        <taxon>Bdellovibrionota</taxon>
        <taxon>Oligoflexia</taxon>
        <taxon>Silvanigrellales</taxon>
        <taxon>Silvanigrellaceae</taxon>
        <taxon>Silvanigrella</taxon>
    </lineage>
</organism>
<feature type="region of interest" description="Disordered" evidence="8">
    <location>
        <begin position="262"/>
        <end position="283"/>
    </location>
</feature>
<dbReference type="InterPro" id="IPR036737">
    <property type="entry name" value="OmpA-like_sf"/>
</dbReference>
<evidence type="ECO:0000313" key="12">
    <source>
        <dbReference type="Proteomes" id="UP000437748"/>
    </source>
</evidence>
<dbReference type="PANTHER" id="PTHR30329:SF21">
    <property type="entry name" value="LIPOPROTEIN YIAD-RELATED"/>
    <property type="match status" value="1"/>
</dbReference>
<evidence type="ECO:0000256" key="1">
    <source>
        <dbReference type="ARBA" id="ARBA00004162"/>
    </source>
</evidence>
<comment type="caution">
    <text evidence="11">The sequence shown here is derived from an EMBL/GenBank/DDBJ whole genome shotgun (WGS) entry which is preliminary data.</text>
</comment>
<dbReference type="InterPro" id="IPR025713">
    <property type="entry name" value="MotB-like_N_dom"/>
</dbReference>
<proteinExistence type="inferred from homology"/>
<gene>
    <name evidence="11" type="ORF">GCL60_10145</name>
</gene>
<feature type="domain" description="OmpA-like" evidence="10">
    <location>
        <begin position="143"/>
        <end position="263"/>
    </location>
</feature>
<evidence type="ECO:0000256" key="4">
    <source>
        <dbReference type="ARBA" id="ARBA00022692"/>
    </source>
</evidence>